<dbReference type="SUPFAM" id="SSF55961">
    <property type="entry name" value="Bet v1-like"/>
    <property type="match status" value="1"/>
</dbReference>
<keyword evidence="2" id="KW-1185">Reference proteome</keyword>
<dbReference type="InterPro" id="IPR010419">
    <property type="entry name" value="CO_DH_gsu"/>
</dbReference>
<dbReference type="PANTHER" id="PTHR38588:SF1">
    <property type="entry name" value="BLL0334 PROTEIN"/>
    <property type="match status" value="1"/>
</dbReference>
<protein>
    <submittedName>
        <fullName evidence="1">Carbon monoxide dehydrogenase subunit G</fullName>
    </submittedName>
</protein>
<evidence type="ECO:0000313" key="1">
    <source>
        <dbReference type="EMBL" id="MFB9150365.1"/>
    </source>
</evidence>
<dbReference type="InterPro" id="IPR023393">
    <property type="entry name" value="START-like_dom_sf"/>
</dbReference>
<accession>A0ABV5I311</accession>
<evidence type="ECO:0000313" key="2">
    <source>
        <dbReference type="Proteomes" id="UP001589670"/>
    </source>
</evidence>
<proteinExistence type="predicted"/>
<name>A0ABV5I311_9RHOB</name>
<dbReference type="Pfam" id="PF06240">
    <property type="entry name" value="COXG"/>
    <property type="match status" value="1"/>
</dbReference>
<sequence length="150" mass="15902">MDLTDEIFIAAPRADVYAALNDVEVLKDCIPGCEELVRRSDTELEAKVLLKVGPVKARFSGDVVLNTEEPPRRFTLTGSGSGGAAGFAKGGAVVVLEERDGGTCLTYEAHADIGGKLAQLGSRLVHGTAKKLSAKFFNAFAERMETSETA</sequence>
<dbReference type="RefSeq" id="WP_377069905.1">
    <property type="nucleotide sequence ID" value="NZ_JBHMEC010000017.1"/>
</dbReference>
<dbReference type="CDD" id="cd05018">
    <property type="entry name" value="CoxG"/>
    <property type="match status" value="1"/>
</dbReference>
<comment type="caution">
    <text evidence="1">The sequence shown here is derived from an EMBL/GenBank/DDBJ whole genome shotgun (WGS) entry which is preliminary data.</text>
</comment>
<gene>
    <name evidence="1" type="ORF">ACFFU4_11460</name>
</gene>
<dbReference type="PANTHER" id="PTHR38588">
    <property type="entry name" value="BLL0334 PROTEIN"/>
    <property type="match status" value="1"/>
</dbReference>
<dbReference type="Gene3D" id="3.30.530.20">
    <property type="match status" value="1"/>
</dbReference>
<dbReference type="Proteomes" id="UP001589670">
    <property type="component" value="Unassembled WGS sequence"/>
</dbReference>
<dbReference type="EMBL" id="JBHMEC010000017">
    <property type="protein sequence ID" value="MFB9150365.1"/>
    <property type="molecule type" value="Genomic_DNA"/>
</dbReference>
<organism evidence="1 2">
    <name type="scientific">Roseovarius ramblicola</name>
    <dbReference type="NCBI Taxonomy" id="2022336"/>
    <lineage>
        <taxon>Bacteria</taxon>
        <taxon>Pseudomonadati</taxon>
        <taxon>Pseudomonadota</taxon>
        <taxon>Alphaproteobacteria</taxon>
        <taxon>Rhodobacterales</taxon>
        <taxon>Roseobacteraceae</taxon>
        <taxon>Roseovarius</taxon>
    </lineage>
</organism>
<reference evidence="1 2" key="1">
    <citation type="submission" date="2024-09" db="EMBL/GenBank/DDBJ databases">
        <authorList>
            <person name="Sun Q."/>
            <person name="Mori K."/>
        </authorList>
    </citation>
    <scope>NUCLEOTIDE SEQUENCE [LARGE SCALE GENOMIC DNA]</scope>
    <source>
        <strain evidence="1 2">CECT 9424</strain>
    </source>
</reference>